<feature type="signal peptide" evidence="1">
    <location>
        <begin position="1"/>
        <end position="19"/>
    </location>
</feature>
<dbReference type="InterPro" id="IPR011990">
    <property type="entry name" value="TPR-like_helical_dom_sf"/>
</dbReference>
<sequence length="437" mass="49650">MKKLIFCLTLVFSALPVLAQNPDITYPDDPQLAEEAKRKFAMSLDDMALERYREAANSLAWLLKNAPDLYEGLYINSYKAYEAIAEKETDQTKKMVYLDSMFTVYKLKDERFPLSDTEINNVAFRYYKFHKDNAEKYDEALKAFARAFEKPDEVINNNLVAYMDILKRSFIKNKNVSENEALDIHAKITEVIEDRIAKGKDVAKFEQYKSIIDQALTTIIDVNCDFIEQKLYPQLKENPSNVKLAKRIFQLSLTAKCSDSDFFTEAVEVVHKAEPTSGLAGIIGRRKLSSKEYPEAIKYLEEAISLEQDKAKKAETTLSLAKAYALSGEKVKARNEAIKAAELDQSVVEEAYNLIASMYMNSFDECKQNVSQVADRAIFFAAYDAYKKAGNTKGMESARAQFPTKTEIFELNLEEGASIKVGCWINVTSTIRTRPTE</sequence>
<evidence type="ECO:0000256" key="1">
    <source>
        <dbReference type="SAM" id="SignalP"/>
    </source>
</evidence>
<keyword evidence="3" id="KW-1185">Reference proteome</keyword>
<dbReference type="Gene3D" id="1.25.40.10">
    <property type="entry name" value="Tetratricopeptide repeat domain"/>
    <property type="match status" value="1"/>
</dbReference>
<dbReference type="Proteomes" id="UP000036908">
    <property type="component" value="Unassembled WGS sequence"/>
</dbReference>
<keyword evidence="1" id="KW-0732">Signal</keyword>
<name>A0A0L8AGR7_9BACT</name>
<gene>
    <name evidence="2" type="ORF">OB69_17455</name>
</gene>
<proteinExistence type="predicted"/>
<dbReference type="SUPFAM" id="SSF48452">
    <property type="entry name" value="TPR-like"/>
    <property type="match status" value="1"/>
</dbReference>
<evidence type="ECO:0000313" key="3">
    <source>
        <dbReference type="Proteomes" id="UP000036908"/>
    </source>
</evidence>
<protein>
    <submittedName>
        <fullName evidence="2">Uncharacterized protein</fullName>
    </submittedName>
</protein>
<comment type="caution">
    <text evidence="2">The sequence shown here is derived from an EMBL/GenBank/DDBJ whole genome shotgun (WGS) entry which is preliminary data.</text>
</comment>
<organism evidence="2 3">
    <name type="scientific">Roseivirga seohaensis subsp. aquiponti</name>
    <dbReference type="NCBI Taxonomy" id="1566026"/>
    <lineage>
        <taxon>Bacteria</taxon>
        <taxon>Pseudomonadati</taxon>
        <taxon>Bacteroidota</taxon>
        <taxon>Cytophagia</taxon>
        <taxon>Cytophagales</taxon>
        <taxon>Roseivirgaceae</taxon>
        <taxon>Roseivirga</taxon>
    </lineage>
</organism>
<dbReference type="PATRIC" id="fig|1566026.4.peg.1934"/>
<dbReference type="EMBL" id="JSVA01000025">
    <property type="protein sequence ID" value="KOF01452.1"/>
    <property type="molecule type" value="Genomic_DNA"/>
</dbReference>
<feature type="chain" id="PRO_5005580393" evidence="1">
    <location>
        <begin position="20"/>
        <end position="437"/>
    </location>
</feature>
<dbReference type="RefSeq" id="WP_053225046.1">
    <property type="nucleotide sequence ID" value="NZ_JSVA01000025.1"/>
</dbReference>
<dbReference type="OrthoDB" id="1490653at2"/>
<accession>A0A0L8AGR7</accession>
<reference evidence="3" key="1">
    <citation type="submission" date="2014-11" db="EMBL/GenBank/DDBJ databases">
        <title>Genome sequencing of Roseivirga sp. D-25.</title>
        <authorList>
            <person name="Selvaratnam C."/>
            <person name="Thevarajoo S."/>
            <person name="Goh K.M."/>
            <person name="Eee R."/>
            <person name="Chan K.-G."/>
            <person name="Chong C.S."/>
        </authorList>
    </citation>
    <scope>NUCLEOTIDE SEQUENCE [LARGE SCALE GENOMIC DNA]</scope>
    <source>
        <strain evidence="3">D-25</strain>
    </source>
</reference>
<dbReference type="AlphaFoldDB" id="A0A0L8AGR7"/>
<evidence type="ECO:0000313" key="2">
    <source>
        <dbReference type="EMBL" id="KOF01452.1"/>
    </source>
</evidence>